<reference evidence="1" key="1">
    <citation type="submission" date="2019-09" db="EMBL/GenBank/DDBJ databases">
        <title>Characterisation of the sponge microbiome using genome-centric metagenomics.</title>
        <authorList>
            <person name="Engelberts J.P."/>
            <person name="Robbins S.J."/>
            <person name="De Goeij J.M."/>
            <person name="Aranda M."/>
            <person name="Bell S.C."/>
            <person name="Webster N.S."/>
        </authorList>
    </citation>
    <scope>NUCLEOTIDE SEQUENCE</scope>
    <source>
        <strain evidence="1">SB0675_bin_29</strain>
    </source>
</reference>
<protein>
    <recommendedName>
        <fullName evidence="2">Transposase</fullName>
    </recommendedName>
</protein>
<dbReference type="EMBL" id="VYDA01000668">
    <property type="protein sequence ID" value="MYH63720.1"/>
    <property type="molecule type" value="Genomic_DNA"/>
</dbReference>
<sequence length="61" mass="6766">MAKSRHTPEQVIDKLREAVVAIAKGSTVAEAARRIGLTEQAFYRRRLRPSCLPTLSPCLSD</sequence>
<dbReference type="AlphaFoldDB" id="A0A6B1G5N5"/>
<accession>A0A6B1G5N5</accession>
<comment type="caution">
    <text evidence="1">The sequence shown here is derived from an EMBL/GenBank/DDBJ whole genome shotgun (WGS) entry which is preliminary data.</text>
</comment>
<organism evidence="1">
    <name type="scientific">Caldilineaceae bacterium SB0675_bin_29</name>
    <dbReference type="NCBI Taxonomy" id="2605266"/>
    <lineage>
        <taxon>Bacteria</taxon>
        <taxon>Bacillati</taxon>
        <taxon>Chloroflexota</taxon>
        <taxon>Caldilineae</taxon>
        <taxon>Caldilineales</taxon>
        <taxon>Caldilineaceae</taxon>
    </lineage>
</organism>
<evidence type="ECO:0008006" key="2">
    <source>
        <dbReference type="Google" id="ProtNLM"/>
    </source>
</evidence>
<evidence type="ECO:0000313" key="1">
    <source>
        <dbReference type="EMBL" id="MYH63720.1"/>
    </source>
</evidence>
<name>A0A6B1G5N5_9CHLR</name>
<gene>
    <name evidence="1" type="ORF">F4148_18890</name>
</gene>
<proteinExistence type="predicted"/>